<dbReference type="STRING" id="328396.RU93_GL000227"/>
<dbReference type="Proteomes" id="UP000182149">
    <property type="component" value="Unassembled WGS sequence"/>
</dbReference>
<evidence type="ECO:0000256" key="4">
    <source>
        <dbReference type="ARBA" id="ARBA00022692"/>
    </source>
</evidence>
<dbReference type="EMBL" id="JXKD01000001">
    <property type="protein sequence ID" value="OJG12297.1"/>
    <property type="molecule type" value="Genomic_DNA"/>
</dbReference>
<protein>
    <submittedName>
        <fullName evidence="10">Small conductance mechanosensitive ion channel protein</fullName>
    </submittedName>
</protein>
<dbReference type="SUPFAM" id="SSF82689">
    <property type="entry name" value="Mechanosensitive channel protein MscS (YggB), C-terminal domain"/>
    <property type="match status" value="1"/>
</dbReference>
<accession>A0A1L8QXR8</accession>
<dbReference type="InterPro" id="IPR011066">
    <property type="entry name" value="MscS_channel_C_sf"/>
</dbReference>
<feature type="transmembrane region" description="Helical" evidence="7">
    <location>
        <begin position="36"/>
        <end position="58"/>
    </location>
</feature>
<gene>
    <name evidence="10" type="ORF">RU93_GL000227</name>
</gene>
<evidence type="ECO:0000256" key="3">
    <source>
        <dbReference type="ARBA" id="ARBA00022475"/>
    </source>
</evidence>
<dbReference type="GO" id="GO:0008381">
    <property type="term" value="F:mechanosensitive monoatomic ion channel activity"/>
    <property type="evidence" value="ECO:0007669"/>
    <property type="project" value="InterPro"/>
</dbReference>
<dbReference type="Pfam" id="PF00924">
    <property type="entry name" value="MS_channel_2nd"/>
    <property type="match status" value="1"/>
</dbReference>
<dbReference type="InterPro" id="IPR011014">
    <property type="entry name" value="MscS_channel_TM-2"/>
</dbReference>
<keyword evidence="6 7" id="KW-0472">Membrane</keyword>
<dbReference type="OrthoDB" id="9809206at2"/>
<evidence type="ECO:0000256" key="2">
    <source>
        <dbReference type="ARBA" id="ARBA00008017"/>
    </source>
</evidence>
<feature type="transmembrane region" description="Helical" evidence="7">
    <location>
        <begin position="107"/>
        <end position="129"/>
    </location>
</feature>
<proteinExistence type="inferred from homology"/>
<dbReference type="GO" id="GO:0005886">
    <property type="term" value="C:plasma membrane"/>
    <property type="evidence" value="ECO:0007669"/>
    <property type="project" value="UniProtKB-SubCell"/>
</dbReference>
<evidence type="ECO:0000256" key="1">
    <source>
        <dbReference type="ARBA" id="ARBA00004651"/>
    </source>
</evidence>
<sequence length="299" mass="33381">MFYLLTTDSSDSPIIEPAAQQLNALQKWWSEIDWEVVIGIIIQRSLSILFITLLFFVLNRLVTFAIKHMFGKNPYRFSIVRLTTLQTLVLNVSHYTLAFFYTYSLLAILGLPIGSLIAGAGIAGIAIGLGAQGFMNDLITGFFIIFEQQIDIGDYVLLKDLNLEGTVNAIGLRLVELQSLDGTIHFIPNRHITTVSNFSRGDRRVVVDVRINPSEDIEDIKRLIDSVNQQVAEEYSSFIKVNPSIFGMVDLGNSNYAIRTTLYVENGKQAQIQQDLLTKSISILTDAGYSIPNTPITLK</sequence>
<feature type="transmembrane region" description="Helical" evidence="7">
    <location>
        <begin position="79"/>
        <end position="101"/>
    </location>
</feature>
<evidence type="ECO:0000259" key="9">
    <source>
        <dbReference type="Pfam" id="PF21088"/>
    </source>
</evidence>
<reference evidence="10 11" key="1">
    <citation type="submission" date="2014-12" db="EMBL/GenBank/DDBJ databases">
        <title>Draft genome sequences of 29 type strains of Enterococci.</title>
        <authorList>
            <person name="Zhong Z."/>
            <person name="Sun Z."/>
            <person name="Liu W."/>
            <person name="Zhang W."/>
            <person name="Zhang H."/>
        </authorList>
    </citation>
    <scope>NUCLEOTIDE SEQUENCE [LARGE SCALE GENOMIC DNA]</scope>
    <source>
        <strain evidence="10 11">DSM 17690</strain>
    </source>
</reference>
<keyword evidence="4 7" id="KW-0812">Transmembrane</keyword>
<comment type="subcellular location">
    <subcellularLocation>
        <location evidence="1">Cell membrane</location>
        <topology evidence="1">Multi-pass membrane protein</topology>
    </subcellularLocation>
</comment>
<dbReference type="InterPro" id="IPR049142">
    <property type="entry name" value="MS_channel_1st"/>
</dbReference>
<comment type="similarity">
    <text evidence="2">Belongs to the MscS (TC 1.A.23) family.</text>
</comment>
<organism evidence="10 11">
    <name type="scientific">Enterococcus aquimarinus</name>
    <dbReference type="NCBI Taxonomy" id="328396"/>
    <lineage>
        <taxon>Bacteria</taxon>
        <taxon>Bacillati</taxon>
        <taxon>Bacillota</taxon>
        <taxon>Bacilli</taxon>
        <taxon>Lactobacillales</taxon>
        <taxon>Enterococcaceae</taxon>
        <taxon>Enterococcus</taxon>
    </lineage>
</organism>
<dbReference type="SUPFAM" id="SSF50182">
    <property type="entry name" value="Sm-like ribonucleoproteins"/>
    <property type="match status" value="1"/>
</dbReference>
<dbReference type="RefSeq" id="WP_071873776.1">
    <property type="nucleotide sequence ID" value="NZ_JBHSHF010000002.1"/>
</dbReference>
<dbReference type="InterPro" id="IPR010920">
    <property type="entry name" value="LSM_dom_sf"/>
</dbReference>
<evidence type="ECO:0000256" key="6">
    <source>
        <dbReference type="ARBA" id="ARBA00023136"/>
    </source>
</evidence>
<evidence type="ECO:0000256" key="7">
    <source>
        <dbReference type="SAM" id="Phobius"/>
    </source>
</evidence>
<comment type="caution">
    <text evidence="10">The sequence shown here is derived from an EMBL/GenBank/DDBJ whole genome shotgun (WGS) entry which is preliminary data.</text>
</comment>
<evidence type="ECO:0000259" key="8">
    <source>
        <dbReference type="Pfam" id="PF00924"/>
    </source>
</evidence>
<dbReference type="SUPFAM" id="SSF82861">
    <property type="entry name" value="Mechanosensitive channel protein MscS (YggB), transmembrane region"/>
    <property type="match status" value="1"/>
</dbReference>
<feature type="domain" description="Mechanosensitive ion channel MscS" evidence="8">
    <location>
        <begin position="136"/>
        <end position="200"/>
    </location>
</feature>
<dbReference type="AlphaFoldDB" id="A0A1L8QXR8"/>
<dbReference type="Gene3D" id="1.10.287.1260">
    <property type="match status" value="1"/>
</dbReference>
<dbReference type="Gene3D" id="2.30.30.60">
    <property type="match status" value="1"/>
</dbReference>
<dbReference type="PANTHER" id="PTHR30460">
    <property type="entry name" value="MODERATE CONDUCTANCE MECHANOSENSITIVE CHANNEL YBIO"/>
    <property type="match status" value="1"/>
</dbReference>
<evidence type="ECO:0000313" key="10">
    <source>
        <dbReference type="EMBL" id="OJG12297.1"/>
    </source>
</evidence>
<dbReference type="InterPro" id="IPR006685">
    <property type="entry name" value="MscS_channel_2nd"/>
</dbReference>
<dbReference type="Pfam" id="PF21088">
    <property type="entry name" value="MS_channel_1st"/>
    <property type="match status" value="1"/>
</dbReference>
<keyword evidence="3" id="KW-1003">Cell membrane</keyword>
<dbReference type="InterPro" id="IPR045276">
    <property type="entry name" value="YbiO_bact"/>
</dbReference>
<dbReference type="InterPro" id="IPR023408">
    <property type="entry name" value="MscS_beta-dom_sf"/>
</dbReference>
<name>A0A1L8QXR8_9ENTE</name>
<dbReference type="PANTHER" id="PTHR30460:SF0">
    <property type="entry name" value="MODERATE CONDUCTANCE MECHANOSENSITIVE CHANNEL YBIO"/>
    <property type="match status" value="1"/>
</dbReference>
<evidence type="ECO:0000313" key="11">
    <source>
        <dbReference type="Proteomes" id="UP000182149"/>
    </source>
</evidence>
<feature type="domain" description="Mechanosensitive ion channel transmembrane helices 2/3" evidence="9">
    <location>
        <begin position="95"/>
        <end position="132"/>
    </location>
</feature>
<keyword evidence="5 7" id="KW-1133">Transmembrane helix</keyword>
<evidence type="ECO:0000256" key="5">
    <source>
        <dbReference type="ARBA" id="ARBA00022989"/>
    </source>
</evidence>
<dbReference type="Gene3D" id="3.30.70.100">
    <property type="match status" value="1"/>
</dbReference>
<keyword evidence="11" id="KW-1185">Reference proteome</keyword>